<dbReference type="Pfam" id="PF02984">
    <property type="entry name" value="Cyclin_C"/>
    <property type="match status" value="1"/>
</dbReference>
<evidence type="ECO:0000259" key="6">
    <source>
        <dbReference type="SMART" id="SM00385"/>
    </source>
</evidence>
<dbReference type="PROSITE" id="PS00292">
    <property type="entry name" value="CYCLINS"/>
    <property type="match status" value="1"/>
</dbReference>
<dbReference type="InterPro" id="IPR039361">
    <property type="entry name" value="Cyclin"/>
</dbReference>
<dbReference type="Proteomes" id="UP000095284">
    <property type="component" value="Unplaced"/>
</dbReference>
<dbReference type="WBParaSite" id="BXY_0101200.1">
    <property type="protein sequence ID" value="BXY_0101200.1"/>
    <property type="gene ID" value="BXY_0101200"/>
</dbReference>
<evidence type="ECO:0000259" key="7">
    <source>
        <dbReference type="SMART" id="SM01332"/>
    </source>
</evidence>
<name>A0A1I7RJY0_BURXY</name>
<feature type="domain" description="Cyclin-like" evidence="6">
    <location>
        <begin position="212"/>
        <end position="297"/>
    </location>
</feature>
<dbReference type="PANTHER" id="PTHR10177">
    <property type="entry name" value="CYCLINS"/>
    <property type="match status" value="1"/>
</dbReference>
<dbReference type="FunFam" id="1.10.472.10:FF:000001">
    <property type="entry name" value="G2/mitotic-specific cyclin"/>
    <property type="match status" value="1"/>
</dbReference>
<feature type="domain" description="Cyclin C-terminal" evidence="7">
    <location>
        <begin position="306"/>
        <end position="424"/>
    </location>
</feature>
<dbReference type="InterPro" id="IPR013763">
    <property type="entry name" value="Cyclin-like_dom"/>
</dbReference>
<protein>
    <submittedName>
        <fullName evidence="9">G2/mitotic-specific cyclin-B3</fullName>
    </submittedName>
</protein>
<dbReference type="SMART" id="SM01332">
    <property type="entry name" value="Cyclin_C"/>
    <property type="match status" value="1"/>
</dbReference>
<dbReference type="eggNOG" id="KOG0596">
    <property type="taxonomic scope" value="Eukaryota"/>
</dbReference>
<feature type="region of interest" description="Disordered" evidence="5">
    <location>
        <begin position="77"/>
        <end position="96"/>
    </location>
</feature>
<feature type="region of interest" description="Disordered" evidence="5">
    <location>
        <begin position="427"/>
        <end position="451"/>
    </location>
</feature>
<organism evidence="8 9">
    <name type="scientific">Bursaphelenchus xylophilus</name>
    <name type="common">Pinewood nematode worm</name>
    <name type="synonym">Aphelenchoides xylophilus</name>
    <dbReference type="NCBI Taxonomy" id="6326"/>
    <lineage>
        <taxon>Eukaryota</taxon>
        <taxon>Metazoa</taxon>
        <taxon>Ecdysozoa</taxon>
        <taxon>Nematoda</taxon>
        <taxon>Chromadorea</taxon>
        <taxon>Rhabditida</taxon>
        <taxon>Tylenchina</taxon>
        <taxon>Tylenchomorpha</taxon>
        <taxon>Aphelenchoidea</taxon>
        <taxon>Aphelenchoididae</taxon>
        <taxon>Bursaphelenchus</taxon>
    </lineage>
</organism>
<dbReference type="InterPro" id="IPR036915">
    <property type="entry name" value="Cyclin-like_sf"/>
</dbReference>
<sequence>MNTNNEDCLKKKVRAIVVGSIPRKSVGSQKYPSSVTADLRAKPVMMNKMFRRSGRNPKHLTNQKPLPGIRMSLRLRDRNQSNMDNNNNNARVKKRSADAMQETFKPHEDEPIAKRPTKHNQSSGSIPCSNPSQSSKADSQDVISRYEVPRLFWEEDPAPDVDVDSASKGDPFAYSEYVSDVMIYLKSRELRYQPEDYIKTRWAQKNRAIAVDWLVEIQEMFKFNHETLYLGVNVMDRYYSKTPFHDNNKVQLVAICSIFVASKYEERAPPFLEDLCYLCRDIFTITQIREMEIEILQTIGFDLSAPLSYSFLRRYSRAIKGDMQLLTTARYALEESLHFVQFCRVSPSRIAVASLLWALRVTKKGDWSNVLEKYSGYRLNEVEPLVVALNHMVIKFPEVYRELIAVKMKYKNEVFMKVADQQPLPDLLPASSPVQPPEGFTRPESFPGYRE</sequence>
<feature type="domain" description="Cyclin-like" evidence="6">
    <location>
        <begin position="310"/>
        <end position="391"/>
    </location>
</feature>
<dbReference type="GO" id="GO:0051301">
    <property type="term" value="P:cell division"/>
    <property type="evidence" value="ECO:0007669"/>
    <property type="project" value="UniProtKB-KW"/>
</dbReference>
<dbReference type="eggNOG" id="KOG0653">
    <property type="taxonomic scope" value="Eukaryota"/>
</dbReference>
<proteinExistence type="inferred from homology"/>
<keyword evidence="3" id="KW-0131">Cell cycle</keyword>
<dbReference type="InterPro" id="IPR048258">
    <property type="entry name" value="Cyclins_cyclin-box"/>
</dbReference>
<evidence type="ECO:0000256" key="3">
    <source>
        <dbReference type="ARBA" id="ARBA00023306"/>
    </source>
</evidence>
<dbReference type="Pfam" id="PF00134">
    <property type="entry name" value="Cyclin_N"/>
    <property type="match status" value="1"/>
</dbReference>
<evidence type="ECO:0000256" key="2">
    <source>
        <dbReference type="ARBA" id="ARBA00023127"/>
    </source>
</evidence>
<dbReference type="InterPro" id="IPR006671">
    <property type="entry name" value="Cyclin_N"/>
</dbReference>
<feature type="region of interest" description="Disordered" evidence="5">
    <location>
        <begin position="104"/>
        <end position="141"/>
    </location>
</feature>
<dbReference type="GO" id="GO:0000278">
    <property type="term" value="P:mitotic cell cycle"/>
    <property type="evidence" value="ECO:0007669"/>
    <property type="project" value="UniProtKB-ARBA"/>
</dbReference>
<keyword evidence="1" id="KW-0132">Cell division</keyword>
<dbReference type="Gene3D" id="1.10.472.10">
    <property type="entry name" value="Cyclin-like"/>
    <property type="match status" value="2"/>
</dbReference>
<evidence type="ECO:0000313" key="9">
    <source>
        <dbReference type="WBParaSite" id="BXY_0101200.1"/>
    </source>
</evidence>
<evidence type="ECO:0000256" key="4">
    <source>
        <dbReference type="RuleBase" id="RU000383"/>
    </source>
</evidence>
<comment type="similarity">
    <text evidence="4">Belongs to the cyclin family.</text>
</comment>
<keyword evidence="2 4" id="KW-0195">Cyclin</keyword>
<dbReference type="SMART" id="SM00385">
    <property type="entry name" value="CYCLIN"/>
    <property type="match status" value="2"/>
</dbReference>
<feature type="compositionally biased region" description="Low complexity" evidence="5">
    <location>
        <begin position="80"/>
        <end position="89"/>
    </location>
</feature>
<reference evidence="9" key="1">
    <citation type="submission" date="2016-11" db="UniProtKB">
        <authorList>
            <consortium name="WormBaseParasite"/>
        </authorList>
    </citation>
    <scope>IDENTIFICATION</scope>
</reference>
<evidence type="ECO:0000313" key="8">
    <source>
        <dbReference type="Proteomes" id="UP000095284"/>
    </source>
</evidence>
<dbReference type="SUPFAM" id="SSF47954">
    <property type="entry name" value="Cyclin-like"/>
    <property type="match status" value="2"/>
</dbReference>
<dbReference type="InterPro" id="IPR004367">
    <property type="entry name" value="Cyclin_C-dom"/>
</dbReference>
<feature type="compositionally biased region" description="Basic and acidic residues" evidence="5">
    <location>
        <begin position="104"/>
        <end position="113"/>
    </location>
</feature>
<evidence type="ECO:0000256" key="1">
    <source>
        <dbReference type="ARBA" id="ARBA00022618"/>
    </source>
</evidence>
<accession>A0A1I7RJY0</accession>
<dbReference type="AlphaFoldDB" id="A0A1I7RJY0"/>
<feature type="compositionally biased region" description="Polar residues" evidence="5">
    <location>
        <begin position="119"/>
        <end position="137"/>
    </location>
</feature>
<evidence type="ECO:0000256" key="5">
    <source>
        <dbReference type="SAM" id="MobiDB-lite"/>
    </source>
</evidence>